<organism evidence="1">
    <name type="scientific">marine sediment metagenome</name>
    <dbReference type="NCBI Taxonomy" id="412755"/>
    <lineage>
        <taxon>unclassified sequences</taxon>
        <taxon>metagenomes</taxon>
        <taxon>ecological metagenomes</taxon>
    </lineage>
</organism>
<evidence type="ECO:0000313" key="1">
    <source>
        <dbReference type="EMBL" id="GAH47612.1"/>
    </source>
</evidence>
<gene>
    <name evidence="1" type="ORF">S03H2_39074</name>
</gene>
<sequence>MDKEKVIKEAREKYDEALQRIKLADKICKKIEPHLPKGWKTHEGLLVNWGQIIFGKEEKANALEFRVVCDMVEKALGKTLMRWVRGDKSRQNLIGYTLIRSEDGEVSIDVHVELGNPEGCEVTFKRTWETKAVVDDACLGIRQVEGVK</sequence>
<name>X1FRK6_9ZZZZ</name>
<proteinExistence type="predicted"/>
<dbReference type="AlphaFoldDB" id="X1FRK6"/>
<accession>X1FRK6</accession>
<comment type="caution">
    <text evidence="1">The sequence shown here is derived from an EMBL/GenBank/DDBJ whole genome shotgun (WGS) entry which is preliminary data.</text>
</comment>
<dbReference type="EMBL" id="BARU01024128">
    <property type="protein sequence ID" value="GAH47612.1"/>
    <property type="molecule type" value="Genomic_DNA"/>
</dbReference>
<reference evidence="1" key="1">
    <citation type="journal article" date="2014" name="Front. Microbiol.">
        <title>High frequency of phylogenetically diverse reductive dehalogenase-homologous genes in deep subseafloor sedimentary metagenomes.</title>
        <authorList>
            <person name="Kawai M."/>
            <person name="Futagami T."/>
            <person name="Toyoda A."/>
            <person name="Takaki Y."/>
            <person name="Nishi S."/>
            <person name="Hori S."/>
            <person name="Arai W."/>
            <person name="Tsubouchi T."/>
            <person name="Morono Y."/>
            <person name="Uchiyama I."/>
            <person name="Ito T."/>
            <person name="Fujiyama A."/>
            <person name="Inagaki F."/>
            <person name="Takami H."/>
        </authorList>
    </citation>
    <scope>NUCLEOTIDE SEQUENCE</scope>
    <source>
        <strain evidence="1">Expedition CK06-06</strain>
    </source>
</reference>
<protein>
    <submittedName>
        <fullName evidence="1">Uncharacterized protein</fullName>
    </submittedName>
</protein>